<comment type="caution">
    <text evidence="8">The sequence shown here is derived from an EMBL/GenBank/DDBJ whole genome shotgun (WGS) entry which is preliminary data.</text>
</comment>
<reference evidence="8 9" key="1">
    <citation type="submission" date="2021-01" db="EMBL/GenBank/DDBJ databases">
        <title>Whole genome shotgun sequence of Verrucosispora gifhornensis NBRC 16317.</title>
        <authorList>
            <person name="Komaki H."/>
            <person name="Tamura T."/>
        </authorList>
    </citation>
    <scope>NUCLEOTIDE SEQUENCE [LARGE SCALE GENOMIC DNA]</scope>
    <source>
        <strain evidence="8 9">NBRC 16317</strain>
    </source>
</reference>
<dbReference type="PANTHER" id="PTHR11265">
    <property type="entry name" value="S-ADENOSYL-METHYLTRANSFERASE MRAW"/>
    <property type="match status" value="1"/>
</dbReference>
<feature type="binding site" evidence="6">
    <location>
        <position position="96"/>
    </location>
    <ligand>
        <name>S-adenosyl-L-methionine</name>
        <dbReference type="ChEBI" id="CHEBI:59789"/>
    </ligand>
</feature>
<dbReference type="NCBIfam" id="TIGR00006">
    <property type="entry name" value="16S rRNA (cytosine(1402)-N(4))-methyltransferase RsmH"/>
    <property type="match status" value="1"/>
</dbReference>
<dbReference type="InterPro" id="IPR023397">
    <property type="entry name" value="SAM-dep_MeTrfase_MraW_recog"/>
</dbReference>
<gene>
    <name evidence="6 8" type="primary">rsmH</name>
    <name evidence="8" type="ORF">Vgi01_03820</name>
</gene>
<evidence type="ECO:0000256" key="6">
    <source>
        <dbReference type="HAMAP-Rule" id="MF_01007"/>
    </source>
</evidence>
<dbReference type="EC" id="2.1.1.199" evidence="6"/>
<dbReference type="Gene3D" id="3.40.50.150">
    <property type="entry name" value="Vaccinia Virus protein VP39"/>
    <property type="match status" value="1"/>
</dbReference>
<feature type="binding site" evidence="6">
    <location>
        <position position="144"/>
    </location>
    <ligand>
        <name>S-adenosyl-L-methionine</name>
        <dbReference type="ChEBI" id="CHEBI:59789"/>
    </ligand>
</feature>
<comment type="subcellular location">
    <subcellularLocation>
        <location evidence="6">Cytoplasm</location>
    </subcellularLocation>
</comment>
<proteinExistence type="inferred from homology"/>
<dbReference type="InterPro" id="IPR002903">
    <property type="entry name" value="RsmH"/>
</dbReference>
<dbReference type="EMBL" id="BOPA01000003">
    <property type="protein sequence ID" value="GIJ13698.1"/>
    <property type="molecule type" value="Genomic_DNA"/>
</dbReference>
<evidence type="ECO:0000313" key="9">
    <source>
        <dbReference type="Proteomes" id="UP000647860"/>
    </source>
</evidence>
<name>A0ABQ4I781_9ACTN</name>
<evidence type="ECO:0000256" key="4">
    <source>
        <dbReference type="ARBA" id="ARBA00022679"/>
    </source>
</evidence>
<dbReference type="GO" id="GO:0032259">
    <property type="term" value="P:methylation"/>
    <property type="evidence" value="ECO:0007669"/>
    <property type="project" value="UniProtKB-KW"/>
</dbReference>
<feature type="binding site" evidence="6">
    <location>
        <begin position="77"/>
        <end position="79"/>
    </location>
    <ligand>
        <name>S-adenosyl-L-methionine</name>
        <dbReference type="ChEBI" id="CHEBI:59789"/>
    </ligand>
</feature>
<feature type="binding site" evidence="6">
    <location>
        <position position="123"/>
    </location>
    <ligand>
        <name>S-adenosyl-L-methionine</name>
        <dbReference type="ChEBI" id="CHEBI:59789"/>
    </ligand>
</feature>
<dbReference type="PANTHER" id="PTHR11265:SF0">
    <property type="entry name" value="12S RRNA N4-METHYLCYTIDINE METHYLTRANSFERASE"/>
    <property type="match status" value="1"/>
</dbReference>
<feature type="compositionally biased region" description="Basic and acidic residues" evidence="7">
    <location>
        <begin position="352"/>
        <end position="367"/>
    </location>
</feature>
<dbReference type="Gene3D" id="1.10.150.170">
    <property type="entry name" value="Putative methyltransferase TM0872, insert domain"/>
    <property type="match status" value="1"/>
</dbReference>
<dbReference type="Pfam" id="PF01795">
    <property type="entry name" value="Methyltransf_5"/>
    <property type="match status" value="1"/>
</dbReference>
<protein>
    <recommendedName>
        <fullName evidence="6">Ribosomal RNA small subunit methyltransferase H</fullName>
        <ecNumber evidence="6">2.1.1.199</ecNumber>
    </recommendedName>
    <alternativeName>
        <fullName evidence="6">16S rRNA m(4)C1402 methyltransferase</fullName>
    </alternativeName>
    <alternativeName>
        <fullName evidence="6">rRNA (cytosine-N(4)-)-methyltransferase RsmH</fullName>
    </alternativeName>
</protein>
<keyword evidence="4 6" id="KW-0808">Transferase</keyword>
<keyword evidence="6" id="KW-0963">Cytoplasm</keyword>
<keyword evidence="5 6" id="KW-0949">S-adenosyl-L-methionine</keyword>
<comment type="catalytic activity">
    <reaction evidence="6">
        <text>cytidine(1402) in 16S rRNA + S-adenosyl-L-methionine = N(4)-methylcytidine(1402) in 16S rRNA + S-adenosyl-L-homocysteine + H(+)</text>
        <dbReference type="Rhea" id="RHEA:42928"/>
        <dbReference type="Rhea" id="RHEA-COMP:10286"/>
        <dbReference type="Rhea" id="RHEA-COMP:10287"/>
        <dbReference type="ChEBI" id="CHEBI:15378"/>
        <dbReference type="ChEBI" id="CHEBI:57856"/>
        <dbReference type="ChEBI" id="CHEBI:59789"/>
        <dbReference type="ChEBI" id="CHEBI:74506"/>
        <dbReference type="ChEBI" id="CHEBI:82748"/>
        <dbReference type="EC" id="2.1.1.199"/>
    </reaction>
</comment>
<feature type="binding site" evidence="6">
    <location>
        <position position="151"/>
    </location>
    <ligand>
        <name>S-adenosyl-L-methionine</name>
        <dbReference type="ChEBI" id="CHEBI:59789"/>
    </ligand>
</feature>
<feature type="region of interest" description="Disordered" evidence="7">
    <location>
        <begin position="352"/>
        <end position="403"/>
    </location>
</feature>
<evidence type="ECO:0000256" key="5">
    <source>
        <dbReference type="ARBA" id="ARBA00022691"/>
    </source>
</evidence>
<comment type="function">
    <text evidence="6">Specifically methylates the N4 position of cytidine in position 1402 (C1402) of 16S rRNA.</text>
</comment>
<evidence type="ECO:0000256" key="1">
    <source>
        <dbReference type="ARBA" id="ARBA00010396"/>
    </source>
</evidence>
<organism evidence="8 9">
    <name type="scientific">Micromonospora gifhornensis</name>
    <dbReference type="NCBI Taxonomy" id="84594"/>
    <lineage>
        <taxon>Bacteria</taxon>
        <taxon>Bacillati</taxon>
        <taxon>Actinomycetota</taxon>
        <taxon>Actinomycetes</taxon>
        <taxon>Micromonosporales</taxon>
        <taxon>Micromonosporaceae</taxon>
        <taxon>Micromonospora</taxon>
    </lineage>
</organism>
<dbReference type="InterPro" id="IPR029063">
    <property type="entry name" value="SAM-dependent_MTases_sf"/>
</dbReference>
<evidence type="ECO:0000313" key="8">
    <source>
        <dbReference type="EMBL" id="GIJ13698.1"/>
    </source>
</evidence>
<keyword evidence="2 6" id="KW-0698">rRNA processing</keyword>
<evidence type="ECO:0000256" key="7">
    <source>
        <dbReference type="SAM" id="MobiDB-lite"/>
    </source>
</evidence>
<dbReference type="GO" id="GO:0008168">
    <property type="term" value="F:methyltransferase activity"/>
    <property type="evidence" value="ECO:0007669"/>
    <property type="project" value="UniProtKB-KW"/>
</dbReference>
<dbReference type="Proteomes" id="UP000647860">
    <property type="component" value="Unassembled WGS sequence"/>
</dbReference>
<accession>A0ABQ4I781</accession>
<dbReference type="SUPFAM" id="SSF53335">
    <property type="entry name" value="S-adenosyl-L-methionine-dependent methyltransferases"/>
    <property type="match status" value="1"/>
</dbReference>
<keyword evidence="9" id="KW-1185">Reference proteome</keyword>
<dbReference type="SUPFAM" id="SSF81799">
    <property type="entry name" value="Putative methyltransferase TM0872, insert domain"/>
    <property type="match status" value="1"/>
</dbReference>
<keyword evidence="3 6" id="KW-0489">Methyltransferase</keyword>
<sequence>MARRAGGERMGIWRYDGTASSDEQDAEENKVKPVGVDMGELRGTHVPVLLERCLELLAPALGRSGRTVHVDATLGLAGHAEAVLQAHPETILVGLDRDTEALEHARVRLARFADRIHLEHAVYDELPEVLDRLGYPTVDGILFDLGVSSLQLDAPDRGFAYAQDAPLDMRMDQTRGVTAEEVVNTYTHPELARVLRVYGEEKFAGRIASAIIRERERARITSSARLAELVRESIPAPARRTGGHPAKRTFQALRIEVNRELAVLETALPAALDRLSVGGRLVVLSYHSLEDRLTKHALVDRVRSTGPVDLPVELPGSEPTFRLLSRGAELPGEAEVAANPRAASVRLRAAERIDPQARQQGRTDRERYRRRVKAMHQPGTGSATGSESGPRPGETTDEEGEGT</sequence>
<evidence type="ECO:0000256" key="3">
    <source>
        <dbReference type="ARBA" id="ARBA00022603"/>
    </source>
</evidence>
<comment type="similarity">
    <text evidence="1 6">Belongs to the methyltransferase superfamily. RsmH family.</text>
</comment>
<evidence type="ECO:0000256" key="2">
    <source>
        <dbReference type="ARBA" id="ARBA00022552"/>
    </source>
</evidence>
<dbReference type="HAMAP" id="MF_01007">
    <property type="entry name" value="16SrRNA_methyltr_H"/>
    <property type="match status" value="1"/>
</dbReference>